<accession>E0DCW1</accession>
<evidence type="ECO:0000313" key="2">
    <source>
        <dbReference type="Proteomes" id="UP000004218"/>
    </source>
</evidence>
<sequence>MLCSIPAVSGCEGSIFLKLQLSKLTIVVAEVIGVVMNVRFSIRF</sequence>
<dbReference type="EMBL" id="ACSH02000002">
    <property type="protein sequence ID" value="EFM49915.1"/>
    <property type="molecule type" value="Genomic_DNA"/>
</dbReference>
<evidence type="ECO:0000313" key="1">
    <source>
        <dbReference type="EMBL" id="EFM49915.1"/>
    </source>
</evidence>
<reference evidence="1" key="1">
    <citation type="submission" date="2010-08" db="EMBL/GenBank/DDBJ databases">
        <authorList>
            <person name="Harkins D.M."/>
            <person name="Madupu R."/>
            <person name="Durkin A.S."/>
            <person name="Torralba M."/>
            <person name="Methe B."/>
            <person name="Sutton G.G."/>
            <person name="Nelson K.E."/>
        </authorList>
    </citation>
    <scope>NUCLEOTIDE SEQUENCE [LARGE SCALE GENOMIC DNA]</scope>
    <source>
        <strain evidence="1">ATCC 14266</strain>
    </source>
</reference>
<protein>
    <submittedName>
        <fullName evidence="1">Uncharacterized protein</fullName>
    </submittedName>
</protein>
<name>E0DCW1_9CORY</name>
<comment type="caution">
    <text evidence="1">The sequence shown here is derived from an EMBL/GenBank/DDBJ whole genome shotgun (WGS) entry which is preliminary data.</text>
</comment>
<dbReference type="STRING" id="553207.HMPREF0299_6161"/>
<proteinExistence type="predicted"/>
<organism evidence="1 2">
    <name type="scientific">Corynebacterium matruchotii ATCC 14266</name>
    <dbReference type="NCBI Taxonomy" id="553207"/>
    <lineage>
        <taxon>Bacteria</taxon>
        <taxon>Bacillati</taxon>
        <taxon>Actinomycetota</taxon>
        <taxon>Actinomycetes</taxon>
        <taxon>Mycobacteriales</taxon>
        <taxon>Corynebacteriaceae</taxon>
        <taxon>Corynebacterium</taxon>
    </lineage>
</organism>
<gene>
    <name evidence="1" type="ORF">HMPREF0299_6161</name>
</gene>
<dbReference type="Proteomes" id="UP000004218">
    <property type="component" value="Unassembled WGS sequence"/>
</dbReference>
<dbReference type="AlphaFoldDB" id="E0DCW1"/>
<keyword evidence="2" id="KW-1185">Reference proteome</keyword>